<dbReference type="CDD" id="cd02440">
    <property type="entry name" value="AdoMet_MTases"/>
    <property type="match status" value="1"/>
</dbReference>
<keyword evidence="2" id="KW-1185">Reference proteome</keyword>
<protein>
    <submittedName>
        <fullName evidence="1">Methyltransferase type 11</fullName>
    </submittedName>
</protein>
<reference evidence="1 2" key="1">
    <citation type="journal article" date="2010" name="J. Bacteriol.">
        <title>Completed genome sequence of the anaerobic iron-oxidizing bacterium Acidovorax ebreus strain TPSY.</title>
        <authorList>
            <person name="Byrne-Bailey K.G."/>
            <person name="Weber K.A."/>
            <person name="Chair A.H."/>
            <person name="Bose S."/>
            <person name="Knox T."/>
            <person name="Spanbauer T.L."/>
            <person name="Chertkov O."/>
            <person name="Coates J.D."/>
        </authorList>
    </citation>
    <scope>NUCLEOTIDE SEQUENCE [LARGE SCALE GENOMIC DNA]</scope>
    <source>
        <strain evidence="1 2">TPSY</strain>
    </source>
</reference>
<evidence type="ECO:0000313" key="1">
    <source>
        <dbReference type="EMBL" id="ACM32043.1"/>
    </source>
</evidence>
<sequence length="396" mass="44066">MTSDFYRTFEDKHRGTRDLITSRLRIYLPFVEPLLAYYPKGNAIDLGCGRGEWLELALAAGFDAIGIDLDVGMLAQCHARQLPVRQADALEVLRTLPADSHALISAFHVAEHLSFVQLELLVNESLRVLQPGGLLILESPNSENLMVGTSSFYLDPTHNRPVHPQLLSFLMEYAGFARSQVLRLNEDPGLLSKRAIRLYDVLAGASPDFAVIAQKSAPTEILATFDREFNAQHGLPIHRLANHYDELLDRRLERLDSRAQIQLKALSAEIDGLRGHVVYLESLLNQSHGTTRTQRVLTHVRSLAGRILRRSMPMLRTAVVRVPWAKHAALAVLRSSPRLANFIGRFLPPGQAPVPSTLSAPQHFEDLRSVRIMRAVSALPSSAQSVTFLEIGDHAK</sequence>
<dbReference type="Gene3D" id="3.40.50.150">
    <property type="entry name" value="Vaccinia Virus protein VP39"/>
    <property type="match status" value="1"/>
</dbReference>
<accession>A0A9J9QBD6</accession>
<dbReference type="KEGG" id="dia:Dtpsy_0563"/>
<dbReference type="EMBL" id="CP001392">
    <property type="protein sequence ID" value="ACM32043.1"/>
    <property type="molecule type" value="Genomic_DNA"/>
</dbReference>
<dbReference type="GO" id="GO:0032259">
    <property type="term" value="P:methylation"/>
    <property type="evidence" value="ECO:0007669"/>
    <property type="project" value="UniProtKB-KW"/>
</dbReference>
<keyword evidence="1" id="KW-0489">Methyltransferase</keyword>
<dbReference type="GO" id="GO:0008168">
    <property type="term" value="F:methyltransferase activity"/>
    <property type="evidence" value="ECO:0007669"/>
    <property type="project" value="UniProtKB-KW"/>
</dbReference>
<dbReference type="AlphaFoldDB" id="A0A9J9QBD6"/>
<dbReference type="Pfam" id="PF13489">
    <property type="entry name" value="Methyltransf_23"/>
    <property type="match status" value="1"/>
</dbReference>
<dbReference type="RefSeq" id="WP_012655585.1">
    <property type="nucleotide sequence ID" value="NC_011992.1"/>
</dbReference>
<proteinExistence type="predicted"/>
<dbReference type="InterPro" id="IPR029063">
    <property type="entry name" value="SAM-dependent_MTases_sf"/>
</dbReference>
<name>A0A9J9QBD6_ACIET</name>
<gene>
    <name evidence="1" type="ordered locus">Dtpsy_0563</name>
</gene>
<evidence type="ECO:0000313" key="2">
    <source>
        <dbReference type="Proteomes" id="UP000000450"/>
    </source>
</evidence>
<organism evidence="1 2">
    <name type="scientific">Acidovorax ebreus (strain TPSY)</name>
    <name type="common">Diaphorobacter sp. (strain TPSY)</name>
    <dbReference type="NCBI Taxonomy" id="535289"/>
    <lineage>
        <taxon>Bacteria</taxon>
        <taxon>Pseudomonadati</taxon>
        <taxon>Pseudomonadota</taxon>
        <taxon>Betaproteobacteria</taxon>
        <taxon>Burkholderiales</taxon>
        <taxon>Comamonadaceae</taxon>
        <taxon>Diaphorobacter</taxon>
    </lineage>
</organism>
<keyword evidence="1" id="KW-0808">Transferase</keyword>
<dbReference type="SUPFAM" id="SSF53335">
    <property type="entry name" value="S-adenosyl-L-methionine-dependent methyltransferases"/>
    <property type="match status" value="1"/>
</dbReference>
<dbReference type="Proteomes" id="UP000000450">
    <property type="component" value="Chromosome"/>
</dbReference>